<dbReference type="InParanoid" id="A0A078B7Z2"/>
<gene>
    <name evidence="1" type="primary">Contig13645.g14550</name>
    <name evidence="1" type="ORF">STYLEM_19790</name>
</gene>
<name>A0A078B7Z2_STYLE</name>
<proteinExistence type="predicted"/>
<dbReference type="AlphaFoldDB" id="A0A078B7Z2"/>
<sequence>MLLIGITKLKAKRVLNKSGTDTLLKKKFIKPYKNQELKQKSSLDDEESNARLVQLRQIADSYMQVTYDESQSLEDAQKLFRSMQSQENLPKNSEELVFKQGSIFRSKLQRLNQRLNESISKNTASVMISQHIQDQQKQKNLKSIGMLNRKQPEYLEYEKVKLEDLITQDEMSKSVDHSNGDDNYSRFKDAKSLYNLTKKELEDLKIKVSQSPEKSKRFSNLNDNKNLTILNQVNDQKIKKVAGQMSDSYYQNVATIKNIENDLNFPKLIKLREKNIIRFRIKK</sequence>
<dbReference type="EMBL" id="CCKQ01018666">
    <property type="protein sequence ID" value="CDW90645.1"/>
    <property type="molecule type" value="Genomic_DNA"/>
</dbReference>
<keyword evidence="2" id="KW-1185">Reference proteome</keyword>
<evidence type="ECO:0000313" key="2">
    <source>
        <dbReference type="Proteomes" id="UP000039865"/>
    </source>
</evidence>
<evidence type="ECO:0000313" key="1">
    <source>
        <dbReference type="EMBL" id="CDW90645.1"/>
    </source>
</evidence>
<reference evidence="1 2" key="1">
    <citation type="submission" date="2014-06" db="EMBL/GenBank/DDBJ databases">
        <authorList>
            <person name="Swart Estienne"/>
        </authorList>
    </citation>
    <scope>NUCLEOTIDE SEQUENCE [LARGE SCALE GENOMIC DNA]</scope>
    <source>
        <strain evidence="1 2">130c</strain>
    </source>
</reference>
<organism evidence="1 2">
    <name type="scientific">Stylonychia lemnae</name>
    <name type="common">Ciliate</name>
    <dbReference type="NCBI Taxonomy" id="5949"/>
    <lineage>
        <taxon>Eukaryota</taxon>
        <taxon>Sar</taxon>
        <taxon>Alveolata</taxon>
        <taxon>Ciliophora</taxon>
        <taxon>Intramacronucleata</taxon>
        <taxon>Spirotrichea</taxon>
        <taxon>Stichotrichia</taxon>
        <taxon>Sporadotrichida</taxon>
        <taxon>Oxytrichidae</taxon>
        <taxon>Stylonychinae</taxon>
        <taxon>Stylonychia</taxon>
    </lineage>
</organism>
<protein>
    <submittedName>
        <fullName evidence="1">Uncharacterized protein</fullName>
    </submittedName>
</protein>
<accession>A0A078B7Z2</accession>
<dbReference type="Proteomes" id="UP000039865">
    <property type="component" value="Unassembled WGS sequence"/>
</dbReference>